<evidence type="ECO:0000313" key="1">
    <source>
        <dbReference type="EMBL" id="JAH98122.1"/>
    </source>
</evidence>
<proteinExistence type="predicted"/>
<dbReference type="AlphaFoldDB" id="A0A0E9X5V5"/>
<sequence length="83" mass="9695">MEKLGIVLSQCDILFRVFKCMSQGHLLVCRRNLRIHPVCTCQLLNSPLRKVCTCVVKSKKGEWSAFFFSLRHTFLLLTMFILF</sequence>
<name>A0A0E9X5V5_ANGAN</name>
<accession>A0A0E9X5V5</accession>
<reference evidence="1" key="1">
    <citation type="submission" date="2014-11" db="EMBL/GenBank/DDBJ databases">
        <authorList>
            <person name="Amaro Gonzalez C."/>
        </authorList>
    </citation>
    <scope>NUCLEOTIDE SEQUENCE</scope>
</reference>
<protein>
    <submittedName>
        <fullName evidence="1">Uncharacterized protein</fullName>
    </submittedName>
</protein>
<reference evidence="1" key="2">
    <citation type="journal article" date="2015" name="Fish Shellfish Immunol.">
        <title>Early steps in the European eel (Anguilla anguilla)-Vibrio vulnificus interaction in the gills: Role of the RtxA13 toxin.</title>
        <authorList>
            <person name="Callol A."/>
            <person name="Pajuelo D."/>
            <person name="Ebbesson L."/>
            <person name="Teles M."/>
            <person name="MacKenzie S."/>
            <person name="Amaro C."/>
        </authorList>
    </citation>
    <scope>NUCLEOTIDE SEQUENCE</scope>
</reference>
<organism evidence="1">
    <name type="scientific">Anguilla anguilla</name>
    <name type="common">European freshwater eel</name>
    <name type="synonym">Muraena anguilla</name>
    <dbReference type="NCBI Taxonomy" id="7936"/>
    <lineage>
        <taxon>Eukaryota</taxon>
        <taxon>Metazoa</taxon>
        <taxon>Chordata</taxon>
        <taxon>Craniata</taxon>
        <taxon>Vertebrata</taxon>
        <taxon>Euteleostomi</taxon>
        <taxon>Actinopterygii</taxon>
        <taxon>Neopterygii</taxon>
        <taxon>Teleostei</taxon>
        <taxon>Anguilliformes</taxon>
        <taxon>Anguillidae</taxon>
        <taxon>Anguilla</taxon>
    </lineage>
</organism>
<dbReference type="EMBL" id="GBXM01010455">
    <property type="protein sequence ID" value="JAH98122.1"/>
    <property type="molecule type" value="Transcribed_RNA"/>
</dbReference>